<feature type="transmembrane region" description="Helical" evidence="1">
    <location>
        <begin position="121"/>
        <end position="141"/>
    </location>
</feature>
<reference evidence="3 4" key="1">
    <citation type="submission" date="2019-06" db="EMBL/GenBank/DDBJ databases">
        <title>A novel bacterium of genus Pontibacter, isolated from marine sediment.</title>
        <authorList>
            <person name="Huang H."/>
            <person name="Mo K."/>
            <person name="Hu Y."/>
        </authorList>
    </citation>
    <scope>NUCLEOTIDE SEQUENCE [LARGE SCALE GENOMIC DNA]</scope>
    <source>
        <strain evidence="3 4">HB172049</strain>
    </source>
</reference>
<dbReference type="Gene3D" id="3.40.50.1820">
    <property type="entry name" value="alpha/beta hydrolase"/>
    <property type="match status" value="1"/>
</dbReference>
<protein>
    <submittedName>
        <fullName evidence="3">Alpha/beta fold hydrolase</fullName>
    </submittedName>
</protein>
<dbReference type="Gene3D" id="2.30.42.10">
    <property type="match status" value="1"/>
</dbReference>
<dbReference type="InterPro" id="IPR000073">
    <property type="entry name" value="AB_hydrolase_1"/>
</dbReference>
<keyword evidence="4" id="KW-1185">Reference proteome</keyword>
<evidence type="ECO:0000313" key="4">
    <source>
        <dbReference type="Proteomes" id="UP000316727"/>
    </source>
</evidence>
<keyword evidence="1" id="KW-0812">Transmembrane</keyword>
<dbReference type="InterPro" id="IPR029058">
    <property type="entry name" value="AB_hydrolase_fold"/>
</dbReference>
<keyword evidence="1" id="KW-1133">Transmembrane helix</keyword>
<dbReference type="EMBL" id="VFRQ01000013">
    <property type="protein sequence ID" value="TPE42401.1"/>
    <property type="molecule type" value="Genomic_DNA"/>
</dbReference>
<dbReference type="SUPFAM" id="SSF53474">
    <property type="entry name" value="alpha/beta-Hydrolases"/>
    <property type="match status" value="1"/>
</dbReference>
<organism evidence="3 4">
    <name type="scientific">Pontibacter mangrovi</name>
    <dbReference type="NCBI Taxonomy" id="2589816"/>
    <lineage>
        <taxon>Bacteria</taxon>
        <taxon>Pseudomonadati</taxon>
        <taxon>Bacteroidota</taxon>
        <taxon>Cytophagia</taxon>
        <taxon>Cytophagales</taxon>
        <taxon>Hymenobacteraceae</taxon>
        <taxon>Pontibacter</taxon>
    </lineage>
</organism>
<name>A0A501W584_9BACT</name>
<proteinExistence type="predicted"/>
<evidence type="ECO:0000313" key="3">
    <source>
        <dbReference type="EMBL" id="TPE42401.1"/>
    </source>
</evidence>
<dbReference type="AlphaFoldDB" id="A0A501W584"/>
<dbReference type="OrthoDB" id="9809549at2"/>
<sequence length="674" mass="75837">MKPLLQGHARRGAVHQQIRREQKAAAVVTVIQFIGPQQLPQLLIDQRYIHINAHAMGWRITYLYVKGADRVVNQQKMTFPQAVSLSLYPIGLLSLRHVLEPQAPGLDDVFQRGKARSHDPVFGFAAFVAAVGAVVYVHHLAAAGIGAGRCGAVGWRGIHRVLHEALIYVKFSRGMPCLCPLTQELAGFYNPLLPNIYLLASQTLSFPQMKINALRRMVCMMLLLSGVAMAREAGAQELKRRADLGLRVSSLPDSLAREHRLRSGLLATGTLPASTADALGIRQGDILLSINKKQLTAPVELYELNQSMQLGQDLDVRLLRKGKKIRLQGKMQPRPLEHSSNAQVRYGQVAFRGGLLRTITYSPRQAGRHPAILFIPGFPCQSIDDYGASAYGQLIRGWSERGYVVMLVEKPGLGDNVNTPDCMEIDLRTEIEAFEQGLVQLKGYEQVDPEKVFLFGHSMGGIIAPMLSQKHRLRGVMVYGSPYRPWFEFATEMFRFQAPIAGTDYVAHEATMRTLYHVMYRFFVLAQHPDTIAAADPAYRKILQEAFQHQGGDQFWSRDYRYWQQIDELNLTRAWAETEAHVLSIWGEYDFEIVNDEDHKRIVEVVNHYHPGHGTFLAMPGTNHSLIKVDGMAQGVAQMKKRDPDYNRSHFNTALITETDAWIKRVLQQTPPSH</sequence>
<dbReference type="Proteomes" id="UP000316727">
    <property type="component" value="Unassembled WGS sequence"/>
</dbReference>
<dbReference type="PROSITE" id="PS50106">
    <property type="entry name" value="PDZ"/>
    <property type="match status" value="1"/>
</dbReference>
<feature type="domain" description="PDZ" evidence="2">
    <location>
        <begin position="226"/>
        <end position="295"/>
    </location>
</feature>
<dbReference type="PANTHER" id="PTHR43265:SF1">
    <property type="entry name" value="ESTERASE ESTD"/>
    <property type="match status" value="1"/>
</dbReference>
<dbReference type="InterPro" id="IPR053145">
    <property type="entry name" value="AB_hydrolase_Est10"/>
</dbReference>
<dbReference type="PANTHER" id="PTHR43265">
    <property type="entry name" value="ESTERASE ESTD"/>
    <property type="match status" value="1"/>
</dbReference>
<dbReference type="Pfam" id="PF12697">
    <property type="entry name" value="Abhydrolase_6"/>
    <property type="match status" value="1"/>
</dbReference>
<keyword evidence="1" id="KW-0472">Membrane</keyword>
<dbReference type="InterPro" id="IPR001478">
    <property type="entry name" value="PDZ"/>
</dbReference>
<gene>
    <name evidence="3" type="ORF">FJM65_18425</name>
</gene>
<accession>A0A501W584</accession>
<evidence type="ECO:0000259" key="2">
    <source>
        <dbReference type="PROSITE" id="PS50106"/>
    </source>
</evidence>
<dbReference type="InterPro" id="IPR036034">
    <property type="entry name" value="PDZ_sf"/>
</dbReference>
<dbReference type="GO" id="GO:0052689">
    <property type="term" value="F:carboxylic ester hydrolase activity"/>
    <property type="evidence" value="ECO:0007669"/>
    <property type="project" value="TreeGrafter"/>
</dbReference>
<comment type="caution">
    <text evidence="3">The sequence shown here is derived from an EMBL/GenBank/DDBJ whole genome shotgun (WGS) entry which is preliminary data.</text>
</comment>
<evidence type="ECO:0000256" key="1">
    <source>
        <dbReference type="SAM" id="Phobius"/>
    </source>
</evidence>
<keyword evidence="3" id="KW-0378">Hydrolase</keyword>
<dbReference type="SUPFAM" id="SSF50156">
    <property type="entry name" value="PDZ domain-like"/>
    <property type="match status" value="1"/>
</dbReference>